<evidence type="ECO:0000256" key="2">
    <source>
        <dbReference type="SAM" id="MobiDB-lite"/>
    </source>
</evidence>
<dbReference type="InterPro" id="IPR027705">
    <property type="entry name" value="Flotillin_fam"/>
</dbReference>
<evidence type="ECO:0000313" key="5">
    <source>
        <dbReference type="Proteomes" id="UP000624703"/>
    </source>
</evidence>
<organism evidence="4 5">
    <name type="scientific">Persicirhabdus sediminis</name>
    <dbReference type="NCBI Taxonomy" id="454144"/>
    <lineage>
        <taxon>Bacteria</taxon>
        <taxon>Pseudomonadati</taxon>
        <taxon>Verrucomicrobiota</taxon>
        <taxon>Verrucomicrobiia</taxon>
        <taxon>Verrucomicrobiales</taxon>
        <taxon>Verrucomicrobiaceae</taxon>
        <taxon>Persicirhabdus</taxon>
    </lineage>
</organism>
<dbReference type="PANTHER" id="PTHR13806">
    <property type="entry name" value="FLOTILLIN-RELATED"/>
    <property type="match status" value="1"/>
</dbReference>
<keyword evidence="3" id="KW-0812">Transmembrane</keyword>
<evidence type="ECO:0000256" key="3">
    <source>
        <dbReference type="SAM" id="Phobius"/>
    </source>
</evidence>
<accession>A0A8J7MCQ9</accession>
<reference evidence="4" key="1">
    <citation type="submission" date="2021-01" db="EMBL/GenBank/DDBJ databases">
        <title>Modified the classification status of verrucomicrobia.</title>
        <authorList>
            <person name="Feng X."/>
        </authorList>
    </citation>
    <scope>NUCLEOTIDE SEQUENCE</scope>
    <source>
        <strain evidence="4">_KCTC 22039</strain>
    </source>
</reference>
<feature type="region of interest" description="Disordered" evidence="2">
    <location>
        <begin position="273"/>
        <end position="302"/>
    </location>
</feature>
<dbReference type="PANTHER" id="PTHR13806:SF31">
    <property type="entry name" value="FLOTILLIN-LIKE PROTEIN 1-RELATED"/>
    <property type="match status" value="1"/>
</dbReference>
<keyword evidence="5" id="KW-1185">Reference proteome</keyword>
<dbReference type="AlphaFoldDB" id="A0A8J7MCQ9"/>
<keyword evidence="3" id="KW-0472">Membrane</keyword>
<dbReference type="EMBL" id="JAENIM010000016">
    <property type="protein sequence ID" value="MBK1790085.1"/>
    <property type="molecule type" value="Genomic_DNA"/>
</dbReference>
<name>A0A8J7MCQ9_9BACT</name>
<comment type="subcellular location">
    <subcellularLocation>
        <location evidence="1">Endomembrane system</location>
    </subcellularLocation>
</comment>
<dbReference type="SUPFAM" id="SSF117892">
    <property type="entry name" value="Band 7/SPFH domain"/>
    <property type="match status" value="1"/>
</dbReference>
<dbReference type="Proteomes" id="UP000624703">
    <property type="component" value="Unassembled WGS sequence"/>
</dbReference>
<comment type="caution">
    <text evidence="4">The sequence shown here is derived from an EMBL/GenBank/DDBJ whole genome shotgun (WGS) entry which is preliminary data.</text>
</comment>
<dbReference type="GO" id="GO:0012505">
    <property type="term" value="C:endomembrane system"/>
    <property type="evidence" value="ECO:0007669"/>
    <property type="project" value="UniProtKB-SubCell"/>
</dbReference>
<dbReference type="InterPro" id="IPR036013">
    <property type="entry name" value="Band_7/SPFH_dom_sf"/>
</dbReference>
<gene>
    <name evidence="4" type="ORF">JIN82_02825</name>
</gene>
<feature type="transmembrane region" description="Helical" evidence="3">
    <location>
        <begin position="20"/>
        <end position="48"/>
    </location>
</feature>
<evidence type="ECO:0008006" key="6">
    <source>
        <dbReference type="Google" id="ProtNLM"/>
    </source>
</evidence>
<protein>
    <recommendedName>
        <fullName evidence="6">Flotillin</fullName>
    </recommendedName>
</protein>
<sequence length="703" mass="78345">MMNEITNSLGMIDGLASLPVYNLALLFETIGLIVLAVIGTVFAFFICLSKCFRKVEKGTAMIRTGWGETKVTFTGMFVYPVFHRVELMDISLKRIVIDRTGKNGLICKDNMRADIKVAFFVRVNNVREEVIRVAESIGCDRASSVEEIRILFDAKFSEALKTVGKKFNFIALYEERDTFRDEILKVIGTDLNGFVLDDAAIDYLEQTPVELLDPDNILDAEGIKKITDLTADQAKLSNNIQREKEKVIKQQDVEAREAILELERQLAETEARQAREVSNAQAREEASAAKVSEEERQKSEQARIAAEEEIGISEQNKERQVLIAQRNKERTDVVEVERVKRDHQLEEIERQRLTELKSIEKDKAVEVQKKEIQDVIKQRVAVEKTVVIEQQKILDTEAFAGADRSKQVKVTLAEAAAQEVLIQSVKEAEAEKEAAILKADEEMYKRVKAAEADRQAAELHAEEVVVSADAELTASDKQATAKKMLAEATAKEAAAIGLGEAEVMLAKADATEKQGTAEATVERLKYQADADGITQKAEAMKLFEQAGQVHEEFKLKLEKEKVVELAEIDVQRQIAEQQALVVGEALKSAKIDIVGGETQFFDRITNAITTGKVVDRTVENSQVIGDVKETFFNGDPEYFKAQVSTWIDQFGVSTEDIKNLSVGGLLGKLIVQSNGDDRDKLMGFLGAAERYGVKDLKASNFIK</sequence>
<feature type="compositionally biased region" description="Basic and acidic residues" evidence="2">
    <location>
        <begin position="282"/>
        <end position="301"/>
    </location>
</feature>
<evidence type="ECO:0000256" key="1">
    <source>
        <dbReference type="ARBA" id="ARBA00004308"/>
    </source>
</evidence>
<dbReference type="GO" id="GO:0005886">
    <property type="term" value="C:plasma membrane"/>
    <property type="evidence" value="ECO:0007669"/>
    <property type="project" value="TreeGrafter"/>
</dbReference>
<keyword evidence="3" id="KW-1133">Transmembrane helix</keyword>
<evidence type="ECO:0000313" key="4">
    <source>
        <dbReference type="EMBL" id="MBK1790085.1"/>
    </source>
</evidence>
<proteinExistence type="predicted"/>